<dbReference type="PANTHER" id="PTHR34222">
    <property type="entry name" value="GAG_PRE-INTEGRS DOMAIN-CONTAINING PROTEIN"/>
    <property type="match status" value="1"/>
</dbReference>
<dbReference type="EMBL" id="QGNW01000295">
    <property type="protein sequence ID" value="RVW78504.1"/>
    <property type="molecule type" value="Genomic_DNA"/>
</dbReference>
<organism evidence="1 2">
    <name type="scientific">Vitis vinifera</name>
    <name type="common">Grape</name>
    <dbReference type="NCBI Taxonomy" id="29760"/>
    <lineage>
        <taxon>Eukaryota</taxon>
        <taxon>Viridiplantae</taxon>
        <taxon>Streptophyta</taxon>
        <taxon>Embryophyta</taxon>
        <taxon>Tracheophyta</taxon>
        <taxon>Spermatophyta</taxon>
        <taxon>Magnoliopsida</taxon>
        <taxon>eudicotyledons</taxon>
        <taxon>Gunneridae</taxon>
        <taxon>Pentapetalae</taxon>
        <taxon>rosids</taxon>
        <taxon>Vitales</taxon>
        <taxon>Vitaceae</taxon>
        <taxon>Viteae</taxon>
        <taxon>Vitis</taxon>
    </lineage>
</organism>
<sequence length="145" mass="17292">MTTYAYGYLHTPMGKCDVTTYYNEMVTLLQELDRCYGDVWENSNDCACHKKNEENDRVYMFLANLNRNLDEVRGKILGQKPLPSIREVFSKVRREKTRRRIMLQNQGFNSKADKRKKPWYEHYKKPLIRAQLVSQLIRVQLVLLD</sequence>
<protein>
    <submittedName>
        <fullName evidence="1">Uncharacterized protein</fullName>
    </submittedName>
</protein>
<accession>A0A438H1K5</accession>
<name>A0A438H1K5_VITVI</name>
<dbReference type="PANTHER" id="PTHR34222:SF91">
    <property type="match status" value="1"/>
</dbReference>
<reference evidence="1 2" key="1">
    <citation type="journal article" date="2018" name="PLoS Genet.">
        <title>Population sequencing reveals clonal diversity and ancestral inbreeding in the grapevine cultivar Chardonnay.</title>
        <authorList>
            <person name="Roach M.J."/>
            <person name="Johnson D.L."/>
            <person name="Bohlmann J."/>
            <person name="van Vuuren H.J."/>
            <person name="Jones S.J."/>
            <person name="Pretorius I.S."/>
            <person name="Schmidt S.A."/>
            <person name="Borneman A.R."/>
        </authorList>
    </citation>
    <scope>NUCLEOTIDE SEQUENCE [LARGE SCALE GENOMIC DNA]</scope>
    <source>
        <strain evidence="2">cv. Chardonnay</strain>
        <tissue evidence="1">Leaf</tissue>
    </source>
</reference>
<dbReference type="Proteomes" id="UP000288805">
    <property type="component" value="Unassembled WGS sequence"/>
</dbReference>
<evidence type="ECO:0000313" key="2">
    <source>
        <dbReference type="Proteomes" id="UP000288805"/>
    </source>
</evidence>
<evidence type="ECO:0000313" key="1">
    <source>
        <dbReference type="EMBL" id="RVW78504.1"/>
    </source>
</evidence>
<proteinExistence type="predicted"/>
<dbReference type="AlphaFoldDB" id="A0A438H1K5"/>
<comment type="caution">
    <text evidence="1">The sequence shown here is derived from an EMBL/GenBank/DDBJ whole genome shotgun (WGS) entry which is preliminary data.</text>
</comment>
<gene>
    <name evidence="1" type="ORF">CK203_050471</name>
</gene>